<gene>
    <name evidence="2" type="ORF">SAMN02745784_03126</name>
</gene>
<name>A0A1M4ZNI6_9FIRM</name>
<dbReference type="RefSeq" id="WP_072977982.1">
    <property type="nucleotide sequence ID" value="NZ_FQTY01000027.1"/>
</dbReference>
<evidence type="ECO:0008006" key="4">
    <source>
        <dbReference type="Google" id="ProtNLM"/>
    </source>
</evidence>
<organism evidence="2 3">
    <name type="scientific">Tissierella praeacuta DSM 18095</name>
    <dbReference type="NCBI Taxonomy" id="1123404"/>
    <lineage>
        <taxon>Bacteria</taxon>
        <taxon>Bacillati</taxon>
        <taxon>Bacillota</taxon>
        <taxon>Tissierellia</taxon>
        <taxon>Tissierellales</taxon>
        <taxon>Tissierellaceae</taxon>
        <taxon>Tissierella</taxon>
    </lineage>
</organism>
<feature type="chain" id="PRO_5012928683" description="DUF5105 domain-containing protein" evidence="1">
    <location>
        <begin position="28"/>
        <end position="202"/>
    </location>
</feature>
<keyword evidence="3" id="KW-1185">Reference proteome</keyword>
<keyword evidence="1" id="KW-0732">Signal</keyword>
<sequence length="202" mass="23176">MKIKKFLLTMCLILCFGLILVSCTSNNVSLEFLITPDEIIIHSNNQLMALNKIEDKTKDFIKSCNEKYDDSTKMSEEDMKKAEEIQNKLLDTINSGRKIENKITIEDIFNQLRELEGVYVDSFEEDVIVRIDLIEDSKTESVVSLENAYLRTLILLEDGNMIIPKGIMSKSETGLEPTGKLEYIKVKLPEELKFELEELAKD</sequence>
<evidence type="ECO:0000313" key="3">
    <source>
        <dbReference type="Proteomes" id="UP000184114"/>
    </source>
</evidence>
<protein>
    <recommendedName>
        <fullName evidence="4">DUF5105 domain-containing protein</fullName>
    </recommendedName>
</protein>
<dbReference type="AlphaFoldDB" id="A0A1M4ZNI6"/>
<dbReference type="Proteomes" id="UP000184114">
    <property type="component" value="Unassembled WGS sequence"/>
</dbReference>
<evidence type="ECO:0000256" key="1">
    <source>
        <dbReference type="SAM" id="SignalP"/>
    </source>
</evidence>
<dbReference type="EMBL" id="FQTY01000027">
    <property type="protein sequence ID" value="SHF19362.1"/>
    <property type="molecule type" value="Genomic_DNA"/>
</dbReference>
<evidence type="ECO:0000313" key="2">
    <source>
        <dbReference type="EMBL" id="SHF19362.1"/>
    </source>
</evidence>
<accession>A0A1M4ZNI6</accession>
<dbReference type="PROSITE" id="PS51257">
    <property type="entry name" value="PROKAR_LIPOPROTEIN"/>
    <property type="match status" value="1"/>
</dbReference>
<dbReference type="GeneID" id="90995435"/>
<reference evidence="3" key="1">
    <citation type="submission" date="2016-11" db="EMBL/GenBank/DDBJ databases">
        <authorList>
            <person name="Varghese N."/>
            <person name="Submissions S."/>
        </authorList>
    </citation>
    <scope>NUCLEOTIDE SEQUENCE [LARGE SCALE GENOMIC DNA]</scope>
    <source>
        <strain evidence="3">DSM 18095</strain>
    </source>
</reference>
<proteinExistence type="predicted"/>
<feature type="signal peptide" evidence="1">
    <location>
        <begin position="1"/>
        <end position="27"/>
    </location>
</feature>